<feature type="coiled-coil region" evidence="1">
    <location>
        <begin position="135"/>
        <end position="162"/>
    </location>
</feature>
<organism evidence="3 4">
    <name type="scientific">Microdochium bolleyi</name>
    <dbReference type="NCBI Taxonomy" id="196109"/>
    <lineage>
        <taxon>Eukaryota</taxon>
        <taxon>Fungi</taxon>
        <taxon>Dikarya</taxon>
        <taxon>Ascomycota</taxon>
        <taxon>Pezizomycotina</taxon>
        <taxon>Sordariomycetes</taxon>
        <taxon>Xylariomycetidae</taxon>
        <taxon>Xylariales</taxon>
        <taxon>Microdochiaceae</taxon>
        <taxon>Microdochium</taxon>
    </lineage>
</organism>
<dbReference type="Proteomes" id="UP000070501">
    <property type="component" value="Unassembled WGS sequence"/>
</dbReference>
<reference evidence="4" key="1">
    <citation type="submission" date="2016-02" db="EMBL/GenBank/DDBJ databases">
        <title>Draft genome sequence of Microdochium bolleyi, a fungal endophyte of beachgrass.</title>
        <authorList>
            <consortium name="DOE Joint Genome Institute"/>
            <person name="David A.S."/>
            <person name="May G."/>
            <person name="Haridas S."/>
            <person name="Lim J."/>
            <person name="Wang M."/>
            <person name="Labutti K."/>
            <person name="Lipzen A."/>
            <person name="Barry K."/>
            <person name="Grigoriev I.V."/>
        </authorList>
    </citation>
    <scope>NUCLEOTIDE SEQUENCE [LARGE SCALE GENOMIC DNA]</scope>
    <source>
        <strain evidence="4">J235TASD1</strain>
    </source>
</reference>
<feature type="region of interest" description="Disordered" evidence="2">
    <location>
        <begin position="97"/>
        <end position="118"/>
    </location>
</feature>
<name>A0A136JE63_9PEZI</name>
<keyword evidence="4" id="KW-1185">Reference proteome</keyword>
<evidence type="ECO:0000313" key="3">
    <source>
        <dbReference type="EMBL" id="KXJ95427.1"/>
    </source>
</evidence>
<evidence type="ECO:0000313" key="4">
    <source>
        <dbReference type="Proteomes" id="UP000070501"/>
    </source>
</evidence>
<protein>
    <submittedName>
        <fullName evidence="3">Uncharacterized protein</fullName>
    </submittedName>
</protein>
<evidence type="ECO:0000256" key="2">
    <source>
        <dbReference type="SAM" id="MobiDB-lite"/>
    </source>
</evidence>
<feature type="region of interest" description="Disordered" evidence="2">
    <location>
        <begin position="163"/>
        <end position="222"/>
    </location>
</feature>
<sequence>MGSKQHGILEAVAQRLTCRDSDNFPHTPHLASPRLASISTRNRLLPRTAIFTSPHSAQPDRARFRQVRLCAVLASSPTPPRAHRRGASCLFIATMASPRQQGPPGGTPSLSAPTAGAAGNVQSAQAELAKAFQDLARGEQHAAALEANLSSLESKLDALLASFGGDVDDDAGEAAGSQKKEGAEGIDEDGGGEKTRNGAQKDAEKSAAAGGDGAKGNDKVNN</sequence>
<accession>A0A136JE63</accession>
<gene>
    <name evidence="3" type="ORF">Micbo1qcDRAFT_157356</name>
</gene>
<feature type="compositionally biased region" description="Basic and acidic residues" evidence="2">
    <location>
        <begin position="191"/>
        <end position="205"/>
    </location>
</feature>
<dbReference type="InParanoid" id="A0A136JE63"/>
<dbReference type="AlphaFoldDB" id="A0A136JE63"/>
<dbReference type="OrthoDB" id="5398685at2759"/>
<dbReference type="EMBL" id="KQ964246">
    <property type="protein sequence ID" value="KXJ95427.1"/>
    <property type="molecule type" value="Genomic_DNA"/>
</dbReference>
<proteinExistence type="predicted"/>
<evidence type="ECO:0000256" key="1">
    <source>
        <dbReference type="SAM" id="Coils"/>
    </source>
</evidence>
<keyword evidence="1" id="KW-0175">Coiled coil</keyword>